<accession>A0ABR5IBV9</accession>
<gene>
    <name evidence="7" type="ORF">ABW18_12330</name>
</gene>
<keyword evidence="2 5" id="KW-0812">Transmembrane</keyword>
<evidence type="ECO:0000259" key="6">
    <source>
        <dbReference type="Pfam" id="PF02656"/>
    </source>
</evidence>
<name>A0ABR5IBV9_9ACTN</name>
<evidence type="ECO:0000313" key="7">
    <source>
        <dbReference type="EMBL" id="KNA91077.1"/>
    </source>
</evidence>
<keyword evidence="8" id="KW-1185">Reference proteome</keyword>
<keyword evidence="4 5" id="KW-0472">Membrane</keyword>
<feature type="transmembrane region" description="Helical" evidence="5">
    <location>
        <begin position="21"/>
        <end position="38"/>
    </location>
</feature>
<dbReference type="EMBL" id="LDTZ01000017">
    <property type="protein sequence ID" value="KNA91077.1"/>
    <property type="molecule type" value="Genomic_DNA"/>
</dbReference>
<evidence type="ECO:0000256" key="4">
    <source>
        <dbReference type="ARBA" id="ARBA00023136"/>
    </source>
</evidence>
<evidence type="ECO:0000256" key="2">
    <source>
        <dbReference type="ARBA" id="ARBA00022692"/>
    </source>
</evidence>
<feature type="transmembrane region" description="Helical" evidence="5">
    <location>
        <begin position="50"/>
        <end position="69"/>
    </location>
</feature>
<feature type="domain" description="DUF202" evidence="6">
    <location>
        <begin position="10"/>
        <end position="73"/>
    </location>
</feature>
<sequence length="112" mass="11858">MSDRSDPAMRAGLQPQRTDLAWSRTSFAILVNGLLVAGREVLRPSSSPTPLIYALCAVAAVASVVVDVIGRRRRRVLGEHSAPLHRSDTAAIMTTAVAVLTTIVVLLTAALV</sequence>
<protein>
    <recommendedName>
        <fullName evidence="6">DUF202 domain-containing protein</fullName>
    </recommendedName>
</protein>
<evidence type="ECO:0000256" key="5">
    <source>
        <dbReference type="SAM" id="Phobius"/>
    </source>
</evidence>
<dbReference type="Pfam" id="PF02656">
    <property type="entry name" value="DUF202"/>
    <property type="match status" value="1"/>
</dbReference>
<dbReference type="Proteomes" id="UP000037247">
    <property type="component" value="Unassembled WGS sequence"/>
</dbReference>
<feature type="transmembrane region" description="Helical" evidence="5">
    <location>
        <begin position="90"/>
        <end position="111"/>
    </location>
</feature>
<dbReference type="RefSeq" id="WP_049699250.1">
    <property type="nucleotide sequence ID" value="NZ_JAQDQF010000008.1"/>
</dbReference>
<reference evidence="7 8" key="1">
    <citation type="submission" date="2015-05" db="EMBL/GenBank/DDBJ databases">
        <title>Draft genome sequence of the bacterium Gordonia jacobaea a new member of the Gordonia genus.</title>
        <authorList>
            <person name="Jimenez-Galisteo G."/>
            <person name="Dominguez A."/>
            <person name="Munoz E."/>
            <person name="Vinas M."/>
        </authorList>
    </citation>
    <scope>NUCLEOTIDE SEQUENCE [LARGE SCALE GENOMIC DNA]</scope>
    <source>
        <strain evidence="8">mv1</strain>
    </source>
</reference>
<evidence type="ECO:0000256" key="3">
    <source>
        <dbReference type="ARBA" id="ARBA00022989"/>
    </source>
</evidence>
<dbReference type="InterPro" id="IPR003807">
    <property type="entry name" value="DUF202"/>
</dbReference>
<proteinExistence type="predicted"/>
<evidence type="ECO:0000256" key="1">
    <source>
        <dbReference type="ARBA" id="ARBA00004127"/>
    </source>
</evidence>
<organism evidence="7 8">
    <name type="scientific">Gordonia jacobaea</name>
    <dbReference type="NCBI Taxonomy" id="122202"/>
    <lineage>
        <taxon>Bacteria</taxon>
        <taxon>Bacillati</taxon>
        <taxon>Actinomycetota</taxon>
        <taxon>Actinomycetes</taxon>
        <taxon>Mycobacteriales</taxon>
        <taxon>Gordoniaceae</taxon>
        <taxon>Gordonia</taxon>
    </lineage>
</organism>
<keyword evidence="3 5" id="KW-1133">Transmembrane helix</keyword>
<comment type="subcellular location">
    <subcellularLocation>
        <location evidence="1">Endomembrane system</location>
        <topology evidence="1">Multi-pass membrane protein</topology>
    </subcellularLocation>
</comment>
<evidence type="ECO:0000313" key="8">
    <source>
        <dbReference type="Proteomes" id="UP000037247"/>
    </source>
</evidence>
<comment type="caution">
    <text evidence="7">The sequence shown here is derived from an EMBL/GenBank/DDBJ whole genome shotgun (WGS) entry which is preliminary data.</text>
</comment>